<accession>A0A1I5AVS6</accession>
<feature type="transmembrane region" description="Helical" evidence="5">
    <location>
        <begin position="251"/>
        <end position="267"/>
    </location>
</feature>
<dbReference type="InterPro" id="IPR006153">
    <property type="entry name" value="Cation/H_exchanger_TM"/>
</dbReference>
<reference evidence="7 8" key="1">
    <citation type="submission" date="2016-10" db="EMBL/GenBank/DDBJ databases">
        <authorList>
            <person name="de Groot N.N."/>
        </authorList>
    </citation>
    <scope>NUCLEOTIDE SEQUENCE [LARGE SCALE GENOMIC DNA]</scope>
    <source>
        <strain evidence="7 8">ML2</strain>
    </source>
</reference>
<dbReference type="PANTHER" id="PTHR31102:SF1">
    <property type="entry name" value="CATION_H+ EXCHANGER DOMAIN-CONTAINING PROTEIN"/>
    <property type="match status" value="1"/>
</dbReference>
<dbReference type="AlphaFoldDB" id="A0A1I5AVS6"/>
<dbReference type="STRING" id="398199.SAMN05421804_103350"/>
<evidence type="ECO:0000256" key="3">
    <source>
        <dbReference type="ARBA" id="ARBA00022989"/>
    </source>
</evidence>
<dbReference type="InterPro" id="IPR038770">
    <property type="entry name" value="Na+/solute_symporter_sf"/>
</dbReference>
<evidence type="ECO:0000256" key="5">
    <source>
        <dbReference type="SAM" id="Phobius"/>
    </source>
</evidence>
<feature type="transmembrane region" description="Helical" evidence="5">
    <location>
        <begin position="186"/>
        <end position="209"/>
    </location>
</feature>
<keyword evidence="8" id="KW-1185">Reference proteome</keyword>
<organism evidence="7 8">
    <name type="scientific">Proteiniclasticum ruminis</name>
    <dbReference type="NCBI Taxonomy" id="398199"/>
    <lineage>
        <taxon>Bacteria</taxon>
        <taxon>Bacillati</taxon>
        <taxon>Bacillota</taxon>
        <taxon>Clostridia</taxon>
        <taxon>Eubacteriales</taxon>
        <taxon>Clostridiaceae</taxon>
        <taxon>Proteiniclasticum</taxon>
    </lineage>
</organism>
<feature type="transmembrane region" description="Helical" evidence="5">
    <location>
        <begin position="62"/>
        <end position="79"/>
    </location>
</feature>
<keyword evidence="3 5" id="KW-1133">Transmembrane helix</keyword>
<protein>
    <submittedName>
        <fullName evidence="7">NhaP-type Na+/H+ or K+/H+ antiporter</fullName>
    </submittedName>
</protein>
<feature type="transmembrane region" description="Helical" evidence="5">
    <location>
        <begin position="396"/>
        <end position="416"/>
    </location>
</feature>
<comment type="subcellular location">
    <subcellularLocation>
        <location evidence="1">Membrane</location>
        <topology evidence="1">Multi-pass membrane protein</topology>
    </subcellularLocation>
</comment>
<dbReference type="Proteomes" id="UP000181899">
    <property type="component" value="Unassembled WGS sequence"/>
</dbReference>
<evidence type="ECO:0000313" key="8">
    <source>
        <dbReference type="Proteomes" id="UP000181899"/>
    </source>
</evidence>
<feature type="transmembrane region" description="Helical" evidence="5">
    <location>
        <begin position="310"/>
        <end position="330"/>
    </location>
</feature>
<feature type="transmembrane region" description="Helical" evidence="5">
    <location>
        <begin position="144"/>
        <end position="165"/>
    </location>
</feature>
<evidence type="ECO:0000256" key="4">
    <source>
        <dbReference type="ARBA" id="ARBA00023136"/>
    </source>
</evidence>
<name>A0A1I5AVS6_9CLOT</name>
<feature type="domain" description="Cation/H+ exchanger transmembrane" evidence="6">
    <location>
        <begin position="45"/>
        <end position="414"/>
    </location>
</feature>
<feature type="transmembrane region" description="Helical" evidence="5">
    <location>
        <begin position="119"/>
        <end position="138"/>
    </location>
</feature>
<sequence length="428" mass="45807">MAKTAKTASMLMTSTTKIVGALAFFMPLLKNGECIMLFSLALIFLLGMFLGNVFEKLGLPKLLGMLLTGVLLGPYMLNYIDGSILGISSELRKIALIIILTRAGLNLDLKDLRKVGRPAMLLCFVPAVFEILGVTLLAPKFLGLGILDALILGTVVAAVSPAVIVPRMLKLMENGYGRDQKIPQMIMAGASVDDVFVIVLFTAFTGFALTGEMHLGEFLSIPVAIVLGVVTGGFVGLFLSWVFTRFHIRDTGKVLVILSMAFLLVSLEEMLQGIVGFSGLLAVMAMGILLQEKKYEVAKRLSGKFSKLWVAAELLLFVLVGASVNLSLVLTAGLPAVLLVLLALLFRILGVFLSLLKTPLTRKERAFSAMAYLPKATVQAAIGGLPLAMGLPSGEIILTVAVVSIVLTAPLGAILVDRSYKRLLVRSK</sequence>
<dbReference type="GO" id="GO:0016020">
    <property type="term" value="C:membrane"/>
    <property type="evidence" value="ECO:0007669"/>
    <property type="project" value="UniProtKB-SubCell"/>
</dbReference>
<gene>
    <name evidence="7" type="ORF">SAMN04488695_103207</name>
</gene>
<feature type="transmembrane region" description="Helical" evidence="5">
    <location>
        <begin position="221"/>
        <end position="244"/>
    </location>
</feature>
<evidence type="ECO:0000256" key="1">
    <source>
        <dbReference type="ARBA" id="ARBA00004141"/>
    </source>
</evidence>
<keyword evidence="4 5" id="KW-0472">Membrane</keyword>
<keyword evidence="2 5" id="KW-0812">Transmembrane</keyword>
<dbReference type="eggNOG" id="COG0025">
    <property type="taxonomic scope" value="Bacteria"/>
</dbReference>
<evidence type="ECO:0000256" key="2">
    <source>
        <dbReference type="ARBA" id="ARBA00022692"/>
    </source>
</evidence>
<dbReference type="GO" id="GO:1902600">
    <property type="term" value="P:proton transmembrane transport"/>
    <property type="evidence" value="ECO:0007669"/>
    <property type="project" value="InterPro"/>
</dbReference>
<dbReference type="Gene3D" id="1.20.1530.20">
    <property type="match status" value="1"/>
</dbReference>
<dbReference type="PANTHER" id="PTHR31102">
    <property type="match status" value="1"/>
</dbReference>
<dbReference type="InterPro" id="IPR051843">
    <property type="entry name" value="CPA1_transporter"/>
</dbReference>
<evidence type="ECO:0000313" key="7">
    <source>
        <dbReference type="EMBL" id="SFN66512.1"/>
    </source>
</evidence>
<dbReference type="GO" id="GO:0015297">
    <property type="term" value="F:antiporter activity"/>
    <property type="evidence" value="ECO:0007669"/>
    <property type="project" value="InterPro"/>
</dbReference>
<proteinExistence type="predicted"/>
<evidence type="ECO:0000259" key="6">
    <source>
        <dbReference type="Pfam" id="PF00999"/>
    </source>
</evidence>
<dbReference type="EMBL" id="FOVK01000003">
    <property type="protein sequence ID" value="SFN66512.1"/>
    <property type="molecule type" value="Genomic_DNA"/>
</dbReference>
<feature type="transmembrane region" description="Helical" evidence="5">
    <location>
        <begin position="35"/>
        <end position="55"/>
    </location>
</feature>
<feature type="transmembrane region" description="Helical" evidence="5">
    <location>
        <begin position="336"/>
        <end position="356"/>
    </location>
</feature>
<dbReference type="Pfam" id="PF00999">
    <property type="entry name" value="Na_H_Exchanger"/>
    <property type="match status" value="1"/>
</dbReference>